<accession>A0AAV9XE97</accession>
<dbReference type="PANTHER" id="PTHR11010:SF109">
    <property type="entry name" value="PEPTIDASE, FAMILY S28, PUTATIVE (AFU_ORTHOLOGUE AFUA_4G03790)-RELATED"/>
    <property type="match status" value="1"/>
</dbReference>
<keyword evidence="4" id="KW-0378">Hydrolase</keyword>
<dbReference type="AlphaFoldDB" id="A0AAV9XE97"/>
<keyword evidence="8" id="KW-1185">Reference proteome</keyword>
<dbReference type="InterPro" id="IPR029058">
    <property type="entry name" value="AB_hydrolase_fold"/>
</dbReference>
<gene>
    <name evidence="7" type="ORF">TWF694_008905</name>
</gene>
<evidence type="ECO:0000256" key="5">
    <source>
        <dbReference type="ARBA" id="ARBA00023180"/>
    </source>
</evidence>
<feature type="signal peptide" evidence="6">
    <location>
        <begin position="1"/>
        <end position="20"/>
    </location>
</feature>
<dbReference type="GO" id="GO:0070008">
    <property type="term" value="F:serine-type exopeptidase activity"/>
    <property type="evidence" value="ECO:0007669"/>
    <property type="project" value="InterPro"/>
</dbReference>
<protein>
    <submittedName>
        <fullName evidence="7">Uncharacterized protein</fullName>
    </submittedName>
</protein>
<sequence>MKSILLLAGVILSNVFPVAAAVPWKESKAKARVEQMRQFRQRELNDYSKTVNRDSVPQPTQEWFLQKLDHFDPNNKQVFWNRYFVQDHWYKPGGPVIFQDIGEFGLEGYLGYIEFDWLMPVAAAKKFGGLLIQWEHRYYGSSYPQTNVSQHLGSATPAQLTDFFQYLTMEQALEDVPYFASSFSYKNQSLTPDTTPWVFIGCSYSANRGAWLAKRNPGLFKATLASSAPVQQQMDFWQYFRAVTDDLAVSNRNCSADLHAAATWMSDAYTTQNATLVDPMLSTIYGAEWDNLAKQYSDPSDSATLWSYRKEYMEDVAWAPYGDFQYVGIQYGILGRVCQIMETAYNPAGTPEGVFATETLERAVAAYAKGISGNSAKVSTESIVANIDSTSWFWQFCTEVGGFQVSHPEWSGNLLPSFMDINEQLSACVGTFGLSSHMSWSGPNVGWYNNKYGGWNIELPNTFWTNGEFDPWRQLSIDSPDAPKKPSTHEIPKCGETFAPETQLRYVIKGGHHGSDLAEPVDEGAGTTTAFDATATKAPSATVAANPKSVPVVDANNAQNLWFSAIASWIPCKTLGFTYQPPAPTVTSGSSSSPKLLRAREVSIATATPAPTSTAAVHTSAAASSVKSAPFGSVLAAFITCVVGVILF</sequence>
<evidence type="ECO:0000256" key="2">
    <source>
        <dbReference type="ARBA" id="ARBA00022670"/>
    </source>
</evidence>
<evidence type="ECO:0000313" key="8">
    <source>
        <dbReference type="Proteomes" id="UP001365542"/>
    </source>
</evidence>
<evidence type="ECO:0000256" key="1">
    <source>
        <dbReference type="ARBA" id="ARBA00011079"/>
    </source>
</evidence>
<evidence type="ECO:0000256" key="4">
    <source>
        <dbReference type="ARBA" id="ARBA00022801"/>
    </source>
</evidence>
<organism evidence="7 8">
    <name type="scientific">Orbilia ellipsospora</name>
    <dbReference type="NCBI Taxonomy" id="2528407"/>
    <lineage>
        <taxon>Eukaryota</taxon>
        <taxon>Fungi</taxon>
        <taxon>Dikarya</taxon>
        <taxon>Ascomycota</taxon>
        <taxon>Pezizomycotina</taxon>
        <taxon>Orbiliomycetes</taxon>
        <taxon>Orbiliales</taxon>
        <taxon>Orbiliaceae</taxon>
        <taxon>Orbilia</taxon>
    </lineage>
</organism>
<evidence type="ECO:0000313" key="7">
    <source>
        <dbReference type="EMBL" id="KAK6540075.1"/>
    </source>
</evidence>
<proteinExistence type="inferred from homology"/>
<evidence type="ECO:0000256" key="3">
    <source>
        <dbReference type="ARBA" id="ARBA00022729"/>
    </source>
</evidence>
<dbReference type="Pfam" id="PF05577">
    <property type="entry name" value="Peptidase_S28"/>
    <property type="match status" value="1"/>
</dbReference>
<feature type="chain" id="PRO_5043395969" evidence="6">
    <location>
        <begin position="21"/>
        <end position="648"/>
    </location>
</feature>
<keyword evidence="3 6" id="KW-0732">Signal</keyword>
<dbReference type="EMBL" id="JAVHJO010000005">
    <property type="protein sequence ID" value="KAK6540075.1"/>
    <property type="molecule type" value="Genomic_DNA"/>
</dbReference>
<dbReference type="Gene3D" id="3.40.50.1820">
    <property type="entry name" value="alpha/beta hydrolase"/>
    <property type="match status" value="2"/>
</dbReference>
<dbReference type="SUPFAM" id="SSF53474">
    <property type="entry name" value="alpha/beta-Hydrolases"/>
    <property type="match status" value="1"/>
</dbReference>
<keyword evidence="2" id="KW-0645">Protease</keyword>
<dbReference type="PANTHER" id="PTHR11010">
    <property type="entry name" value="PROTEASE S28 PRO-X CARBOXYPEPTIDASE-RELATED"/>
    <property type="match status" value="1"/>
</dbReference>
<evidence type="ECO:0000256" key="6">
    <source>
        <dbReference type="SAM" id="SignalP"/>
    </source>
</evidence>
<comment type="caution">
    <text evidence="7">The sequence shown here is derived from an EMBL/GenBank/DDBJ whole genome shotgun (WGS) entry which is preliminary data.</text>
</comment>
<dbReference type="GO" id="GO:0006508">
    <property type="term" value="P:proteolysis"/>
    <property type="evidence" value="ECO:0007669"/>
    <property type="project" value="UniProtKB-KW"/>
</dbReference>
<dbReference type="GO" id="GO:0008239">
    <property type="term" value="F:dipeptidyl-peptidase activity"/>
    <property type="evidence" value="ECO:0007669"/>
    <property type="project" value="TreeGrafter"/>
</dbReference>
<reference evidence="7 8" key="1">
    <citation type="submission" date="2019-10" db="EMBL/GenBank/DDBJ databases">
        <authorList>
            <person name="Palmer J.M."/>
        </authorList>
    </citation>
    <scope>NUCLEOTIDE SEQUENCE [LARGE SCALE GENOMIC DNA]</scope>
    <source>
        <strain evidence="7 8">TWF694</strain>
    </source>
</reference>
<keyword evidence="5" id="KW-0325">Glycoprotein</keyword>
<comment type="similarity">
    <text evidence="1">Belongs to the peptidase S28 family.</text>
</comment>
<dbReference type="InterPro" id="IPR008758">
    <property type="entry name" value="Peptidase_S28"/>
</dbReference>
<name>A0AAV9XE97_9PEZI</name>
<dbReference type="Proteomes" id="UP001365542">
    <property type="component" value="Unassembled WGS sequence"/>
</dbReference>